<dbReference type="RefSeq" id="WP_255904823.1">
    <property type="nucleotide sequence ID" value="NZ_CP050472.1"/>
</dbReference>
<proteinExistence type="predicted"/>
<organism evidence="1 2">
    <name type="scientific">Vibrio campbellii</name>
    <dbReference type="NCBI Taxonomy" id="680"/>
    <lineage>
        <taxon>Bacteria</taxon>
        <taxon>Pseudomonadati</taxon>
        <taxon>Pseudomonadota</taxon>
        <taxon>Gammaproteobacteria</taxon>
        <taxon>Vibrionales</taxon>
        <taxon>Vibrionaceae</taxon>
        <taxon>Vibrio</taxon>
    </lineage>
</organism>
<dbReference type="Proteomes" id="UP001059912">
    <property type="component" value="Plasmid unnamed1"/>
</dbReference>
<keyword evidence="1" id="KW-0614">Plasmid</keyword>
<keyword evidence="2" id="KW-1185">Reference proteome</keyword>
<protein>
    <submittedName>
        <fullName evidence="1">Uncharacterized protein</fullName>
    </submittedName>
</protein>
<accession>A0ABY5IPW6</accession>
<dbReference type="EMBL" id="CP050472">
    <property type="protein sequence ID" value="UTZ34891.1"/>
    <property type="molecule type" value="Genomic_DNA"/>
</dbReference>
<geneLocation type="plasmid" evidence="1 2">
    <name>unnamed1</name>
</geneLocation>
<sequence length="76" mass="8261">MGNINQLVKEFGSNQLGLVSRKGLYSRLEGLVTISEKDTLVLENECSSIKEAILALIGNDGLCQVRLNIENILLSA</sequence>
<evidence type="ECO:0000313" key="2">
    <source>
        <dbReference type="Proteomes" id="UP001059912"/>
    </source>
</evidence>
<evidence type="ECO:0000313" key="1">
    <source>
        <dbReference type="EMBL" id="UTZ34891.1"/>
    </source>
</evidence>
<name>A0ABY5IPW6_9VIBR</name>
<reference evidence="1" key="1">
    <citation type="submission" date="2020-03" db="EMBL/GenBank/DDBJ databases">
        <title>Five strains of Vibrio campbellii isolated from Mariana Trench.</title>
        <authorList>
            <person name="Liang J."/>
            <person name="Zhang X.-H."/>
        </authorList>
    </citation>
    <scope>NUCLEOTIDE SEQUENCE</scope>
    <source>
        <strain evidence="1">LJC013</strain>
        <plasmid evidence="1">unnamed1</plasmid>
    </source>
</reference>
<gene>
    <name evidence="1" type="ORF">HB762_26890</name>
</gene>